<dbReference type="SUPFAM" id="SSF48403">
    <property type="entry name" value="Ankyrin repeat"/>
    <property type="match status" value="1"/>
</dbReference>
<comment type="caution">
    <text evidence="5">The sequence shown here is derived from an EMBL/GenBank/DDBJ whole genome shotgun (WGS) entry which is preliminary data.</text>
</comment>
<feature type="repeat" description="ANK" evidence="3">
    <location>
        <begin position="138"/>
        <end position="170"/>
    </location>
</feature>
<protein>
    <submittedName>
        <fullName evidence="5">Ankyrin repeat domain-containing protein</fullName>
    </submittedName>
</protein>
<evidence type="ECO:0000256" key="2">
    <source>
        <dbReference type="ARBA" id="ARBA00023043"/>
    </source>
</evidence>
<dbReference type="Proteomes" id="UP001595892">
    <property type="component" value="Unassembled WGS sequence"/>
</dbReference>
<organism evidence="5 6">
    <name type="scientific">Coralloluteibacterium thermophilum</name>
    <dbReference type="NCBI Taxonomy" id="2707049"/>
    <lineage>
        <taxon>Bacteria</taxon>
        <taxon>Pseudomonadati</taxon>
        <taxon>Pseudomonadota</taxon>
        <taxon>Gammaproteobacteria</taxon>
        <taxon>Lysobacterales</taxon>
        <taxon>Lysobacteraceae</taxon>
        <taxon>Coralloluteibacterium</taxon>
    </lineage>
</organism>
<feature type="chain" id="PRO_5046792114" evidence="4">
    <location>
        <begin position="24"/>
        <end position="248"/>
    </location>
</feature>
<sequence>MTRAARSLHWLILGLLTMATACGGEGNAMDKVEAAFGSGPVAEMARAIADGDEGRIRVLAPRTDLRARGDRGVTLLEWAVLNRRPASLETLLELGADPAQPGLDGATVVHLAAMADDPQYLRILLARGADPDTPHAETRATPLAAALMGEREAQFEMLLDAGADPDAADRLGNTPLHVAAKLNEPGRALRLLQAGADRHARNGQGADFLRYLDMTPAGVRSAQARAEREALDLWLRQQDGAPAARQVH</sequence>
<accession>A0ABV9NJ81</accession>
<dbReference type="PROSITE" id="PS50297">
    <property type="entry name" value="ANK_REP_REGION"/>
    <property type="match status" value="2"/>
</dbReference>
<evidence type="ECO:0000256" key="1">
    <source>
        <dbReference type="ARBA" id="ARBA00022737"/>
    </source>
</evidence>
<keyword evidence="1" id="KW-0677">Repeat</keyword>
<evidence type="ECO:0000313" key="5">
    <source>
        <dbReference type="EMBL" id="MFC4727619.1"/>
    </source>
</evidence>
<keyword evidence="4" id="KW-0732">Signal</keyword>
<evidence type="ECO:0000313" key="6">
    <source>
        <dbReference type="Proteomes" id="UP001595892"/>
    </source>
</evidence>
<dbReference type="SMART" id="SM00248">
    <property type="entry name" value="ANK"/>
    <property type="match status" value="4"/>
</dbReference>
<feature type="signal peptide" evidence="4">
    <location>
        <begin position="1"/>
        <end position="23"/>
    </location>
</feature>
<dbReference type="RefSeq" id="WP_377003626.1">
    <property type="nucleotide sequence ID" value="NZ_JBHSGG010000014.1"/>
</dbReference>
<dbReference type="InterPro" id="IPR002110">
    <property type="entry name" value="Ankyrin_rpt"/>
</dbReference>
<dbReference type="Gene3D" id="1.25.40.20">
    <property type="entry name" value="Ankyrin repeat-containing domain"/>
    <property type="match status" value="1"/>
</dbReference>
<dbReference type="Pfam" id="PF12796">
    <property type="entry name" value="Ank_2"/>
    <property type="match status" value="1"/>
</dbReference>
<dbReference type="PROSITE" id="PS51257">
    <property type="entry name" value="PROKAR_LIPOPROTEIN"/>
    <property type="match status" value="1"/>
</dbReference>
<evidence type="ECO:0000256" key="3">
    <source>
        <dbReference type="PROSITE-ProRule" id="PRU00023"/>
    </source>
</evidence>
<dbReference type="EMBL" id="JBHSGG010000014">
    <property type="protein sequence ID" value="MFC4727619.1"/>
    <property type="molecule type" value="Genomic_DNA"/>
</dbReference>
<keyword evidence="6" id="KW-1185">Reference proteome</keyword>
<dbReference type="PROSITE" id="PS50088">
    <property type="entry name" value="ANK_REPEAT"/>
    <property type="match status" value="3"/>
</dbReference>
<feature type="repeat" description="ANK" evidence="3">
    <location>
        <begin position="171"/>
        <end position="203"/>
    </location>
</feature>
<reference evidence="6" key="1">
    <citation type="journal article" date="2019" name="Int. J. Syst. Evol. Microbiol.">
        <title>The Global Catalogue of Microorganisms (GCM) 10K type strain sequencing project: providing services to taxonomists for standard genome sequencing and annotation.</title>
        <authorList>
            <consortium name="The Broad Institute Genomics Platform"/>
            <consortium name="The Broad Institute Genome Sequencing Center for Infectious Disease"/>
            <person name="Wu L."/>
            <person name="Ma J."/>
        </authorList>
    </citation>
    <scope>NUCLEOTIDE SEQUENCE [LARGE SCALE GENOMIC DNA]</scope>
    <source>
        <strain evidence="6">CGMCC 1.13574</strain>
    </source>
</reference>
<keyword evidence="2 3" id="KW-0040">ANK repeat</keyword>
<dbReference type="InterPro" id="IPR036770">
    <property type="entry name" value="Ankyrin_rpt-contain_sf"/>
</dbReference>
<feature type="repeat" description="ANK" evidence="3">
    <location>
        <begin position="104"/>
        <end position="136"/>
    </location>
</feature>
<dbReference type="PANTHER" id="PTHR24171">
    <property type="entry name" value="ANKYRIN REPEAT DOMAIN-CONTAINING PROTEIN 39-RELATED"/>
    <property type="match status" value="1"/>
</dbReference>
<gene>
    <name evidence="5" type="ORF">ACFO3Q_05490</name>
</gene>
<name>A0ABV9NJ81_9GAMM</name>
<evidence type="ECO:0000256" key="4">
    <source>
        <dbReference type="SAM" id="SignalP"/>
    </source>
</evidence>
<proteinExistence type="predicted"/>